<dbReference type="EMBL" id="FNPI01000019">
    <property type="protein sequence ID" value="SDZ57973.1"/>
    <property type="molecule type" value="Genomic_DNA"/>
</dbReference>
<dbReference type="PANTHER" id="PTHR43792">
    <property type="entry name" value="GNAT FAMILY, PUTATIVE (AFU_ORTHOLOGUE AFUA_3G00765)-RELATED-RELATED"/>
    <property type="match status" value="1"/>
</dbReference>
<dbReference type="STRING" id="1503961.SAMN05421736_1191"/>
<reference evidence="3" key="1">
    <citation type="submission" date="2016-10" db="EMBL/GenBank/DDBJ databases">
        <authorList>
            <person name="Varghese N."/>
            <person name="Submissions S."/>
        </authorList>
    </citation>
    <scope>NUCLEOTIDE SEQUENCE [LARGE SCALE GENOMIC DNA]</scope>
    <source>
        <strain evidence="3">SP</strain>
    </source>
</reference>
<dbReference type="InterPro" id="IPR016181">
    <property type="entry name" value="Acyl_CoA_acyltransferase"/>
</dbReference>
<dbReference type="AlphaFoldDB" id="A0A1H3U674"/>
<dbReference type="InterPro" id="IPR051531">
    <property type="entry name" value="N-acetyltransferase"/>
</dbReference>
<gene>
    <name evidence="2" type="ORF">SAMN05421736_1191</name>
</gene>
<dbReference type="Proteomes" id="UP000198935">
    <property type="component" value="Unassembled WGS sequence"/>
</dbReference>
<dbReference type="GO" id="GO:0016747">
    <property type="term" value="F:acyltransferase activity, transferring groups other than amino-acyl groups"/>
    <property type="evidence" value="ECO:0007669"/>
    <property type="project" value="InterPro"/>
</dbReference>
<evidence type="ECO:0000313" key="3">
    <source>
        <dbReference type="Proteomes" id="UP000198935"/>
    </source>
</evidence>
<dbReference type="CDD" id="cd04301">
    <property type="entry name" value="NAT_SF"/>
    <property type="match status" value="1"/>
</dbReference>
<dbReference type="InterPro" id="IPR000182">
    <property type="entry name" value="GNAT_dom"/>
</dbReference>
<name>A0A1H3U674_9BACI</name>
<dbReference type="Pfam" id="PF13302">
    <property type="entry name" value="Acetyltransf_3"/>
    <property type="match status" value="1"/>
</dbReference>
<proteinExistence type="predicted"/>
<evidence type="ECO:0000259" key="1">
    <source>
        <dbReference type="PROSITE" id="PS51186"/>
    </source>
</evidence>
<dbReference type="SUPFAM" id="SSF55729">
    <property type="entry name" value="Acyl-CoA N-acyltransferases (Nat)"/>
    <property type="match status" value="1"/>
</dbReference>
<dbReference type="Gene3D" id="3.40.630.30">
    <property type="match status" value="1"/>
</dbReference>
<feature type="domain" description="N-acetyltransferase" evidence="1">
    <location>
        <begin position="16"/>
        <end position="180"/>
    </location>
</feature>
<protein>
    <submittedName>
        <fullName evidence="2">Ribosomal-protein-alanine N-acetyltransferase</fullName>
    </submittedName>
</protein>
<keyword evidence="3" id="KW-1185">Reference proteome</keyword>
<evidence type="ECO:0000313" key="2">
    <source>
        <dbReference type="EMBL" id="SDZ57973.1"/>
    </source>
</evidence>
<sequence>MENEQVKDGVFETEHLIFRSLTMADTPAIYSLYSDPLVIRLDQSERMQTLKEAAALIQAAEQAKYDPRVLHWGVEWKAANKIVGTGGFKHWDRIARHAEIGGCVSREFMGRGLATEGLAALLEYGFTTMSLNKIYGLTNEKNIRALRIMKKFGFRQEGRLREHQLLDGCYSDVLLYSLLQKQYFSDEKQTDC</sequence>
<accession>A0A1H3U674</accession>
<dbReference type="PROSITE" id="PS51186">
    <property type="entry name" value="GNAT"/>
    <property type="match status" value="1"/>
</dbReference>
<dbReference type="OrthoDB" id="9811523at2"/>
<keyword evidence="2" id="KW-0808">Transferase</keyword>
<organism evidence="2 3">
    <name type="scientific">Evansella caseinilytica</name>
    <dbReference type="NCBI Taxonomy" id="1503961"/>
    <lineage>
        <taxon>Bacteria</taxon>
        <taxon>Bacillati</taxon>
        <taxon>Bacillota</taxon>
        <taxon>Bacilli</taxon>
        <taxon>Bacillales</taxon>
        <taxon>Bacillaceae</taxon>
        <taxon>Evansella</taxon>
    </lineage>
</organism>